<dbReference type="Proteomes" id="UP000251571">
    <property type="component" value="Unassembled WGS sequence"/>
</dbReference>
<evidence type="ECO:0000256" key="1">
    <source>
        <dbReference type="SAM" id="Phobius"/>
    </source>
</evidence>
<proteinExistence type="predicted"/>
<feature type="transmembrane region" description="Helical" evidence="1">
    <location>
        <begin position="134"/>
        <end position="154"/>
    </location>
</feature>
<name>A0A2Y9AIM1_9RHOB</name>
<dbReference type="Pfam" id="PF01478">
    <property type="entry name" value="Peptidase_A24"/>
    <property type="match status" value="1"/>
</dbReference>
<feature type="transmembrane region" description="Helical" evidence="1">
    <location>
        <begin position="31"/>
        <end position="49"/>
    </location>
</feature>
<dbReference type="InterPro" id="IPR000045">
    <property type="entry name" value="Prepilin_IV_endopep_pep"/>
</dbReference>
<evidence type="ECO:0000259" key="2">
    <source>
        <dbReference type="Pfam" id="PF01478"/>
    </source>
</evidence>
<feature type="transmembrane region" description="Helical" evidence="1">
    <location>
        <begin position="95"/>
        <end position="113"/>
    </location>
</feature>
<evidence type="ECO:0000313" key="3">
    <source>
        <dbReference type="EMBL" id="PWJ20298.1"/>
    </source>
</evidence>
<evidence type="ECO:0000313" key="6">
    <source>
        <dbReference type="Proteomes" id="UP000251571"/>
    </source>
</evidence>
<protein>
    <submittedName>
        <fullName evidence="4">Prepilin peptidase CpaA</fullName>
    </submittedName>
</protein>
<gene>
    <name evidence="3" type="ORF">BCF38_103113</name>
    <name evidence="4" type="ORF">SAMN05421539_103113</name>
</gene>
<keyword evidence="5" id="KW-1185">Reference proteome</keyword>
<keyword evidence="1" id="KW-0472">Membrane</keyword>
<feature type="transmembrane region" description="Helical" evidence="1">
    <location>
        <begin position="56"/>
        <end position="75"/>
    </location>
</feature>
<reference evidence="3 5" key="2">
    <citation type="submission" date="2018-03" db="EMBL/GenBank/DDBJ databases">
        <title>Genomic Encyclopedia of Archaeal and Bacterial Type Strains, Phase II (KMG-II): from individual species to whole genera.</title>
        <authorList>
            <person name="Goeker M."/>
        </authorList>
    </citation>
    <scope>NUCLEOTIDE SEQUENCE [LARGE SCALE GENOMIC DNA]</scope>
    <source>
        <strain evidence="3 5">DSM 25227</strain>
    </source>
</reference>
<evidence type="ECO:0000313" key="4">
    <source>
        <dbReference type="EMBL" id="SSA44324.1"/>
    </source>
</evidence>
<reference evidence="4 6" key="1">
    <citation type="submission" date="2016-10" db="EMBL/GenBank/DDBJ databases">
        <authorList>
            <person name="Cai Z."/>
        </authorList>
    </citation>
    <scope>NUCLEOTIDE SEQUENCE [LARGE SCALE GENOMIC DNA]</scope>
    <source>
        <strain evidence="4 6">DSM 25227</strain>
    </source>
</reference>
<dbReference type="EMBL" id="UETC01000003">
    <property type="protein sequence ID" value="SSA44324.1"/>
    <property type="molecule type" value="Genomic_DNA"/>
</dbReference>
<dbReference type="GO" id="GO:0004190">
    <property type="term" value="F:aspartic-type endopeptidase activity"/>
    <property type="evidence" value="ECO:0007669"/>
    <property type="project" value="InterPro"/>
</dbReference>
<dbReference type="OrthoDB" id="7866360at2"/>
<dbReference type="Gene3D" id="1.20.120.1220">
    <property type="match status" value="1"/>
</dbReference>
<dbReference type="GO" id="GO:0016020">
    <property type="term" value="C:membrane"/>
    <property type="evidence" value="ECO:0007669"/>
    <property type="project" value="InterPro"/>
</dbReference>
<evidence type="ECO:0000313" key="5">
    <source>
        <dbReference type="Proteomes" id="UP000245839"/>
    </source>
</evidence>
<dbReference type="EMBL" id="QGDJ01000003">
    <property type="protein sequence ID" value="PWJ20298.1"/>
    <property type="molecule type" value="Genomic_DNA"/>
</dbReference>
<keyword evidence="1" id="KW-1133">Transmembrane helix</keyword>
<sequence>MSITLWPMLLLAPVLLLVIHSDLARLTISNRLVLAALALAVLTLPVLAPGELTARLVAALAVFAILLLLFARGLMGGGDVKMLPAVVLFVPPEHWSLFALLFSGALLLGVAGVSAARAAAGGATGWEALDTPGAFPMGVSIGLSGLALPAVAALL</sequence>
<dbReference type="RefSeq" id="WP_109563890.1">
    <property type="nucleotide sequence ID" value="NZ_QGDJ01000003.1"/>
</dbReference>
<dbReference type="AlphaFoldDB" id="A0A2Y9AIM1"/>
<keyword evidence="1" id="KW-0812">Transmembrane</keyword>
<organism evidence="4 6">
    <name type="scientific">Jannaschia seohaensis</name>
    <dbReference type="NCBI Taxonomy" id="475081"/>
    <lineage>
        <taxon>Bacteria</taxon>
        <taxon>Pseudomonadati</taxon>
        <taxon>Pseudomonadota</taxon>
        <taxon>Alphaproteobacteria</taxon>
        <taxon>Rhodobacterales</taxon>
        <taxon>Roseobacteraceae</taxon>
        <taxon>Jannaschia</taxon>
    </lineage>
</organism>
<dbReference type="Proteomes" id="UP000245839">
    <property type="component" value="Unassembled WGS sequence"/>
</dbReference>
<feature type="domain" description="Prepilin type IV endopeptidase peptidase" evidence="2">
    <location>
        <begin position="9"/>
        <end position="106"/>
    </location>
</feature>
<accession>A0A2Y9AIM1</accession>